<evidence type="ECO:0000313" key="1">
    <source>
        <dbReference type="EMBL" id="PNW71975.1"/>
    </source>
</evidence>
<reference evidence="1 2" key="1">
    <citation type="journal article" date="2007" name="Science">
        <title>The Chlamydomonas genome reveals the evolution of key animal and plant functions.</title>
        <authorList>
            <person name="Merchant S.S."/>
            <person name="Prochnik S.E."/>
            <person name="Vallon O."/>
            <person name="Harris E.H."/>
            <person name="Karpowicz S.J."/>
            <person name="Witman G.B."/>
            <person name="Terry A."/>
            <person name="Salamov A."/>
            <person name="Fritz-Laylin L.K."/>
            <person name="Marechal-Drouard L."/>
            <person name="Marshall W.F."/>
            <person name="Qu L.H."/>
            <person name="Nelson D.R."/>
            <person name="Sanderfoot A.A."/>
            <person name="Spalding M.H."/>
            <person name="Kapitonov V.V."/>
            <person name="Ren Q."/>
            <person name="Ferris P."/>
            <person name="Lindquist E."/>
            <person name="Shapiro H."/>
            <person name="Lucas S.M."/>
            <person name="Grimwood J."/>
            <person name="Schmutz J."/>
            <person name="Cardol P."/>
            <person name="Cerutti H."/>
            <person name="Chanfreau G."/>
            <person name="Chen C.L."/>
            <person name="Cognat V."/>
            <person name="Croft M.T."/>
            <person name="Dent R."/>
            <person name="Dutcher S."/>
            <person name="Fernandez E."/>
            <person name="Fukuzawa H."/>
            <person name="Gonzalez-Ballester D."/>
            <person name="Gonzalez-Halphen D."/>
            <person name="Hallmann A."/>
            <person name="Hanikenne M."/>
            <person name="Hippler M."/>
            <person name="Inwood W."/>
            <person name="Jabbari K."/>
            <person name="Kalanon M."/>
            <person name="Kuras R."/>
            <person name="Lefebvre P.A."/>
            <person name="Lemaire S.D."/>
            <person name="Lobanov A.V."/>
            <person name="Lohr M."/>
            <person name="Manuell A."/>
            <person name="Meier I."/>
            <person name="Mets L."/>
            <person name="Mittag M."/>
            <person name="Mittelmeier T."/>
            <person name="Moroney J.V."/>
            <person name="Moseley J."/>
            <person name="Napoli C."/>
            <person name="Nedelcu A.M."/>
            <person name="Niyogi K."/>
            <person name="Novoselov S.V."/>
            <person name="Paulsen I.T."/>
            <person name="Pazour G."/>
            <person name="Purton S."/>
            <person name="Ral J.P."/>
            <person name="Riano-Pachon D.M."/>
            <person name="Riekhof W."/>
            <person name="Rymarquis L."/>
            <person name="Schroda M."/>
            <person name="Stern D."/>
            <person name="Umen J."/>
            <person name="Willows R."/>
            <person name="Wilson N."/>
            <person name="Zimmer S.L."/>
            <person name="Allmer J."/>
            <person name="Balk J."/>
            <person name="Bisova K."/>
            <person name="Chen C.J."/>
            <person name="Elias M."/>
            <person name="Gendler K."/>
            <person name="Hauser C."/>
            <person name="Lamb M.R."/>
            <person name="Ledford H."/>
            <person name="Long J.C."/>
            <person name="Minagawa J."/>
            <person name="Page M.D."/>
            <person name="Pan J."/>
            <person name="Pootakham W."/>
            <person name="Roje S."/>
            <person name="Rose A."/>
            <person name="Stahlberg E."/>
            <person name="Terauchi A.M."/>
            <person name="Yang P."/>
            <person name="Ball S."/>
            <person name="Bowler C."/>
            <person name="Dieckmann C.L."/>
            <person name="Gladyshev V.N."/>
            <person name="Green P."/>
            <person name="Jorgensen R."/>
            <person name="Mayfield S."/>
            <person name="Mueller-Roeber B."/>
            <person name="Rajamani S."/>
            <person name="Sayre R.T."/>
            <person name="Brokstein P."/>
            <person name="Dubchak I."/>
            <person name="Goodstein D."/>
            <person name="Hornick L."/>
            <person name="Huang Y.W."/>
            <person name="Jhaveri J."/>
            <person name="Luo Y."/>
            <person name="Martinez D."/>
            <person name="Ngau W.C."/>
            <person name="Otillar B."/>
            <person name="Poliakov A."/>
            <person name="Porter A."/>
            <person name="Szajkowski L."/>
            <person name="Werner G."/>
            <person name="Zhou K."/>
            <person name="Grigoriev I.V."/>
            <person name="Rokhsar D.S."/>
            <person name="Grossman A.R."/>
        </authorList>
    </citation>
    <scope>NUCLEOTIDE SEQUENCE [LARGE SCALE GENOMIC DNA]</scope>
    <source>
        <strain evidence="2">CC-503</strain>
    </source>
</reference>
<organism evidence="1 2">
    <name type="scientific">Chlamydomonas reinhardtii</name>
    <name type="common">Chlamydomonas smithii</name>
    <dbReference type="NCBI Taxonomy" id="3055"/>
    <lineage>
        <taxon>Eukaryota</taxon>
        <taxon>Viridiplantae</taxon>
        <taxon>Chlorophyta</taxon>
        <taxon>core chlorophytes</taxon>
        <taxon>Chlorophyceae</taxon>
        <taxon>CS clade</taxon>
        <taxon>Chlamydomonadales</taxon>
        <taxon>Chlamydomonadaceae</taxon>
        <taxon>Chlamydomonas</taxon>
    </lineage>
</organism>
<dbReference type="GeneID" id="66056784"/>
<gene>
    <name evidence="1" type="ORF">CHLRE_16g687652v5</name>
</gene>
<keyword evidence="2" id="KW-1185">Reference proteome</keyword>
<proteinExistence type="predicted"/>
<sequence length="216" mass="22727">MTELPAVTLVAPPEPGAWVSHVPLWANPALCEDGRTWEVAFADLFALPGLACVGQLVAAHDGLNELRRALTRPWAEGSRFGEACADMYVTAVWRRVLHWSTRARLPSPLPGPASPQEAADRFAAAVALLPAGWAAAARAAQLARGLAAALPLPAADIVGTVLQMAPQLAALKAKHLQYVCDAGVSGVGAALAAGAFVCTLARLWSLKWENHHKEAL</sequence>
<dbReference type="Gramene" id="PNW71975">
    <property type="protein sequence ID" value="PNW71975"/>
    <property type="gene ID" value="CHLRE_16g687652v5"/>
</dbReference>
<dbReference type="RefSeq" id="XP_042915898.1">
    <property type="nucleotide sequence ID" value="XM_043071615.1"/>
</dbReference>
<dbReference type="Proteomes" id="UP000006906">
    <property type="component" value="Chromosome 16"/>
</dbReference>
<protein>
    <submittedName>
        <fullName evidence="1">Uncharacterized protein</fullName>
    </submittedName>
</protein>
<dbReference type="EMBL" id="CM008977">
    <property type="protein sequence ID" value="PNW71975.1"/>
    <property type="molecule type" value="Genomic_DNA"/>
</dbReference>
<dbReference type="InParanoid" id="A0A2K3CUM1"/>
<dbReference type="KEGG" id="cre:CHLRE_16g687652v5"/>
<name>A0A2K3CUM1_CHLRE</name>
<dbReference type="AlphaFoldDB" id="A0A2K3CUM1"/>
<evidence type="ECO:0000313" key="2">
    <source>
        <dbReference type="Proteomes" id="UP000006906"/>
    </source>
</evidence>
<accession>A0A2K3CUM1</accession>